<dbReference type="EMBL" id="MSTR01000001">
    <property type="protein sequence ID" value="ONN44633.1"/>
    <property type="molecule type" value="Genomic_DNA"/>
</dbReference>
<dbReference type="InterPro" id="IPR004560">
    <property type="entry name" value="L-Ru-5P_3-Epase"/>
</dbReference>
<sequence>MTRIGLYEKALPSGWSWQERLDAVKELGFDFLEISIDESEERLARLDWTNEQIAELKEAIAVSGIAIHSLCLSGHRRFPFGSADVKKQEKALSMMKKAIQLAYRLGIRIIQVAGYDVYYEKKSIETREAFIRGLRASIKEAAQFGIILSIEVMDDPFMNSIRKFIEIKKQLPSPYLQVYPDLGNLSAWPENNVAIELEQGIEYITSIHLKDTQPVTASSKGKFRDVPFGQGCVDFSGLFKTLKRVNYEGPFLIEMWSGQDKDYESQILQAKEYLLPKLKESGF</sequence>
<reference evidence="4 5" key="1">
    <citation type="submission" date="2016-12" db="EMBL/GenBank/DDBJ databases">
        <authorList>
            <person name="Song W.-J."/>
            <person name="Kurnit D.M."/>
        </authorList>
    </citation>
    <scope>NUCLEOTIDE SEQUENCE [LARGE SCALE GENOMIC DNA]</scope>
    <source>
        <strain evidence="4 5">CGB1038-1_S1</strain>
    </source>
</reference>
<dbReference type="Pfam" id="PF01261">
    <property type="entry name" value="AP_endonuc_2"/>
    <property type="match status" value="1"/>
</dbReference>
<dbReference type="NCBIfam" id="NF009688">
    <property type="entry name" value="PRK13209.1"/>
    <property type="match status" value="1"/>
</dbReference>
<proteinExistence type="predicted"/>
<evidence type="ECO:0000256" key="2">
    <source>
        <dbReference type="NCBIfam" id="TIGR00542"/>
    </source>
</evidence>
<dbReference type="InterPro" id="IPR036237">
    <property type="entry name" value="Xyl_isomerase-like_sf"/>
</dbReference>
<evidence type="ECO:0000313" key="5">
    <source>
        <dbReference type="Proteomes" id="UP000189299"/>
    </source>
</evidence>
<comment type="caution">
    <text evidence="4">The sequence shown here is derived from an EMBL/GenBank/DDBJ whole genome shotgun (WGS) entry which is preliminary data.</text>
</comment>
<dbReference type="GO" id="GO:0016861">
    <property type="term" value="F:intramolecular oxidoreductase activity, interconverting aldoses and ketoses"/>
    <property type="evidence" value="ECO:0007669"/>
    <property type="project" value="InterPro"/>
</dbReference>
<dbReference type="RefSeq" id="WP_062804865.1">
    <property type="nucleotide sequence ID" value="NZ_CABMMO010000001.1"/>
</dbReference>
<feature type="domain" description="Xylose isomerase-like TIM barrel" evidence="3">
    <location>
        <begin position="21"/>
        <end position="267"/>
    </location>
</feature>
<gene>
    <name evidence="4" type="ORF">BTN92_00430</name>
</gene>
<name>A0A1V2UME0_ENTMU</name>
<dbReference type="GO" id="GO:0019852">
    <property type="term" value="P:L-ascorbic acid metabolic process"/>
    <property type="evidence" value="ECO:0007669"/>
    <property type="project" value="TreeGrafter"/>
</dbReference>
<dbReference type="Proteomes" id="UP000189299">
    <property type="component" value="Unassembled WGS sequence"/>
</dbReference>
<organism evidence="4 5">
    <name type="scientific">Enterococcus mundtii</name>
    <dbReference type="NCBI Taxonomy" id="53346"/>
    <lineage>
        <taxon>Bacteria</taxon>
        <taxon>Bacillati</taxon>
        <taxon>Bacillota</taxon>
        <taxon>Bacilli</taxon>
        <taxon>Lactobacillales</taxon>
        <taxon>Enterococcaceae</taxon>
        <taxon>Enterococcus</taxon>
    </lineage>
</organism>
<dbReference type="InterPro" id="IPR050417">
    <property type="entry name" value="Sugar_Epim/Isomerase"/>
</dbReference>
<dbReference type="STRING" id="53346.A5802_001769"/>
<dbReference type="PANTHER" id="PTHR43489">
    <property type="entry name" value="ISOMERASE"/>
    <property type="match status" value="1"/>
</dbReference>
<dbReference type="SUPFAM" id="SSF51658">
    <property type="entry name" value="Xylose isomerase-like"/>
    <property type="match status" value="1"/>
</dbReference>
<accession>A0A1V2UME0</accession>
<dbReference type="PANTHER" id="PTHR43489:SF1">
    <property type="entry name" value="L-RIBULOSE-5-PHOSPHATE 3-EPIMERASE SGBU-RELATED"/>
    <property type="match status" value="1"/>
</dbReference>
<dbReference type="NCBIfam" id="NF009689">
    <property type="entry name" value="PRK13210.1"/>
    <property type="match status" value="1"/>
</dbReference>
<dbReference type="InterPro" id="IPR013022">
    <property type="entry name" value="Xyl_isomerase-like_TIM-brl"/>
</dbReference>
<dbReference type="GO" id="GO:0034015">
    <property type="term" value="F:L-ribulose-5-phosphate 3-epimerase activity"/>
    <property type="evidence" value="ECO:0007669"/>
    <property type="project" value="TreeGrafter"/>
</dbReference>
<dbReference type="AlphaFoldDB" id="A0A1V2UME0"/>
<evidence type="ECO:0000256" key="1">
    <source>
        <dbReference type="ARBA" id="ARBA00023235"/>
    </source>
</evidence>
<evidence type="ECO:0000259" key="3">
    <source>
        <dbReference type="Pfam" id="PF01261"/>
    </source>
</evidence>
<keyword evidence="1" id="KW-0413">Isomerase</keyword>
<dbReference type="Gene3D" id="3.20.20.150">
    <property type="entry name" value="Divalent-metal-dependent TIM barrel enzymes"/>
    <property type="match status" value="1"/>
</dbReference>
<dbReference type="OrthoDB" id="3185623at2"/>
<protein>
    <recommendedName>
        <fullName evidence="2">L-ribulose-5-phosphate 3-epimerase</fullName>
    </recommendedName>
</protein>
<dbReference type="NCBIfam" id="TIGR00542">
    <property type="entry name" value="hxl6Piso_put"/>
    <property type="match status" value="1"/>
</dbReference>
<evidence type="ECO:0000313" key="4">
    <source>
        <dbReference type="EMBL" id="ONN44633.1"/>
    </source>
</evidence>